<accession>A0ABW3SLC2</accession>
<comment type="subunit">
    <text evidence="10">Forms a complex with SecF. Part of the essential Sec protein translocation apparatus which comprises SecA, SecYEG and auxiliary proteins SecDF. Other proteins may also be involved.</text>
</comment>
<comment type="similarity">
    <text evidence="10">Belongs to the SecD/SecF family. SecD subfamily.</text>
</comment>
<evidence type="ECO:0000256" key="11">
    <source>
        <dbReference type="HAMAP-Rule" id="MF_01464"/>
    </source>
</evidence>
<evidence type="ECO:0000256" key="1">
    <source>
        <dbReference type="ARBA" id="ARBA00004651"/>
    </source>
</evidence>
<dbReference type="Pfam" id="PF02355">
    <property type="entry name" value="SecD_SecF_C"/>
    <property type="match status" value="2"/>
</dbReference>
<evidence type="ECO:0000313" key="14">
    <source>
        <dbReference type="Proteomes" id="UP001597094"/>
    </source>
</evidence>
<keyword evidence="7 10" id="KW-1133">Transmembrane helix</keyword>
<evidence type="ECO:0000256" key="5">
    <source>
        <dbReference type="ARBA" id="ARBA00022692"/>
    </source>
</evidence>
<keyword evidence="14" id="KW-1185">Reference proteome</keyword>
<comment type="caution">
    <text evidence="10">Lacks conserved residue(s) required for the propagation of feature annotation.</text>
</comment>
<dbReference type="InterPro" id="IPR048634">
    <property type="entry name" value="SecD_SecF_C"/>
</dbReference>
<keyword evidence="3 10" id="KW-1003">Cell membrane</keyword>
<dbReference type="Gene3D" id="3.30.70.3220">
    <property type="match status" value="1"/>
</dbReference>
<dbReference type="RefSeq" id="WP_377522064.1">
    <property type="nucleotide sequence ID" value="NZ_JBHTLD010000003.1"/>
</dbReference>
<protein>
    <recommendedName>
        <fullName evidence="10 11">Multifunctional fusion protein</fullName>
    </recommendedName>
    <domain>
        <recommendedName>
            <fullName evidence="10">Protein translocase subunit SecD</fullName>
        </recommendedName>
    </domain>
    <domain>
        <recommendedName>
            <fullName evidence="11">Protein-export membrane protein SecF</fullName>
        </recommendedName>
    </domain>
</protein>
<keyword evidence="9 10" id="KW-0472">Membrane</keyword>
<keyword evidence="5 10" id="KW-0812">Transmembrane</keyword>
<evidence type="ECO:0000256" key="8">
    <source>
        <dbReference type="ARBA" id="ARBA00023010"/>
    </source>
</evidence>
<feature type="transmembrane region" description="Helical" evidence="10">
    <location>
        <begin position="613"/>
        <end position="635"/>
    </location>
</feature>
<dbReference type="Pfam" id="PF22599">
    <property type="entry name" value="SecDF_P1_head"/>
    <property type="match status" value="1"/>
</dbReference>
<evidence type="ECO:0000256" key="4">
    <source>
        <dbReference type="ARBA" id="ARBA00022519"/>
    </source>
</evidence>
<dbReference type="NCBIfam" id="TIGR00916">
    <property type="entry name" value="2A0604s01"/>
    <property type="match status" value="2"/>
</dbReference>
<keyword evidence="6 10" id="KW-0653">Protein transport</keyword>
<feature type="transmembrane region" description="Helical" evidence="10">
    <location>
        <begin position="544"/>
        <end position="564"/>
    </location>
</feature>
<dbReference type="InterPro" id="IPR005665">
    <property type="entry name" value="SecF_bac"/>
</dbReference>
<dbReference type="InterPro" id="IPR000731">
    <property type="entry name" value="SSD"/>
</dbReference>
<dbReference type="NCBIfam" id="TIGR00966">
    <property type="entry name" value="transloc_SecF"/>
    <property type="match status" value="1"/>
</dbReference>
<dbReference type="InterPro" id="IPR055344">
    <property type="entry name" value="SecD_SecF_C_bact"/>
</dbReference>
<dbReference type="HAMAP" id="MF_01463_B">
    <property type="entry name" value="SecD_B"/>
    <property type="match status" value="1"/>
</dbReference>
<feature type="transmembrane region" description="Helical" evidence="10">
    <location>
        <begin position="641"/>
        <end position="665"/>
    </location>
</feature>
<feature type="transmembrane region" description="Helical" evidence="10">
    <location>
        <begin position="700"/>
        <end position="717"/>
    </location>
</feature>
<dbReference type="NCBIfam" id="TIGR01129">
    <property type="entry name" value="secD"/>
    <property type="match status" value="1"/>
</dbReference>
<dbReference type="PANTHER" id="PTHR30081">
    <property type="entry name" value="PROTEIN-EXPORT MEMBRANE PROTEIN SEC"/>
    <property type="match status" value="1"/>
</dbReference>
<evidence type="ECO:0000256" key="10">
    <source>
        <dbReference type="HAMAP-Rule" id="MF_01463"/>
    </source>
</evidence>
<dbReference type="PRINTS" id="PR01755">
    <property type="entry name" value="SECFTRNLCASE"/>
</dbReference>
<dbReference type="HAMAP" id="MF_01464_B">
    <property type="entry name" value="SecF_B"/>
    <property type="match status" value="1"/>
</dbReference>
<feature type="transmembrane region" description="Helical" evidence="10">
    <location>
        <begin position="518"/>
        <end position="537"/>
    </location>
</feature>
<dbReference type="Proteomes" id="UP001597094">
    <property type="component" value="Unassembled WGS sequence"/>
</dbReference>
<dbReference type="PANTHER" id="PTHR30081:SF1">
    <property type="entry name" value="PROTEIN TRANSLOCASE SUBUNIT SECD"/>
    <property type="match status" value="1"/>
</dbReference>
<feature type="transmembrane region" description="Helical" evidence="10">
    <location>
        <begin position="820"/>
        <end position="841"/>
    </location>
</feature>
<dbReference type="InterPro" id="IPR005791">
    <property type="entry name" value="SecD"/>
</dbReference>
<dbReference type="InterPro" id="IPR054384">
    <property type="entry name" value="SecDF_P1_head"/>
</dbReference>
<feature type="transmembrane region" description="Helical" evidence="10">
    <location>
        <begin position="848"/>
        <end position="870"/>
    </location>
</feature>
<comment type="function">
    <text evidence="10">Part of the Sec protein translocase complex. Interacts with the SecYEG preprotein conducting channel. SecDF uses the proton motive force (PMF) to complete protein translocation after the ATP-dependent function of SecA.</text>
</comment>
<dbReference type="NCBIfam" id="NF009585">
    <property type="entry name" value="PRK13024.1-5"/>
    <property type="match status" value="1"/>
</dbReference>
<keyword evidence="8 10" id="KW-0811">Translocation</keyword>
<comment type="subunit">
    <text evidence="11">Forms a complex with SecD. Part of the essential Sec protein translocation apparatus which comprises SecA, SecYEG and auxiliary proteins SecDF. Other proteins may also be involved.</text>
</comment>
<dbReference type="InterPro" id="IPR048631">
    <property type="entry name" value="SecD_1st"/>
</dbReference>
<evidence type="ECO:0000259" key="12">
    <source>
        <dbReference type="PROSITE" id="PS50156"/>
    </source>
</evidence>
<feature type="transmembrane region" description="Helical" evidence="10">
    <location>
        <begin position="570"/>
        <end position="592"/>
    </location>
</feature>
<keyword evidence="2 10" id="KW-0813">Transport</keyword>
<dbReference type="Gene3D" id="1.20.1640.10">
    <property type="entry name" value="Multidrug efflux transporter AcrB transmembrane domain"/>
    <property type="match status" value="2"/>
</dbReference>
<proteinExistence type="inferred from homology"/>
<reference evidence="14" key="1">
    <citation type="journal article" date="2019" name="Int. J. Syst. Evol. Microbiol.">
        <title>The Global Catalogue of Microorganisms (GCM) 10K type strain sequencing project: providing services to taxonomists for standard genome sequencing and annotation.</title>
        <authorList>
            <consortium name="The Broad Institute Genomics Platform"/>
            <consortium name="The Broad Institute Genome Sequencing Center for Infectious Disease"/>
            <person name="Wu L."/>
            <person name="Ma J."/>
        </authorList>
    </citation>
    <scope>NUCLEOTIDE SEQUENCE [LARGE SCALE GENOMIC DNA]</scope>
    <source>
        <strain evidence="14">JCM 31319</strain>
    </source>
</reference>
<gene>
    <name evidence="13" type="primary">secDF</name>
    <name evidence="10" type="synonym">secD</name>
    <name evidence="11" type="synonym">secF</name>
    <name evidence="13" type="ORF">ACFQ2O_00645</name>
</gene>
<evidence type="ECO:0000313" key="13">
    <source>
        <dbReference type="EMBL" id="MFD1184692.1"/>
    </source>
</evidence>
<feature type="transmembrane region" description="Helical" evidence="10">
    <location>
        <begin position="956"/>
        <end position="981"/>
    </location>
</feature>
<name>A0ABW3SLC2_9BACT</name>
<feature type="transmembrane region" description="Helical" evidence="10">
    <location>
        <begin position="7"/>
        <end position="28"/>
    </location>
</feature>
<dbReference type="EMBL" id="JBHTLD010000003">
    <property type="protein sequence ID" value="MFD1184692.1"/>
    <property type="molecule type" value="Genomic_DNA"/>
</dbReference>
<evidence type="ECO:0000256" key="6">
    <source>
        <dbReference type="ARBA" id="ARBA00022927"/>
    </source>
</evidence>
<organism evidence="13 14">
    <name type="scientific">Pontibacter rugosus</name>
    <dbReference type="NCBI Taxonomy" id="1745966"/>
    <lineage>
        <taxon>Bacteria</taxon>
        <taxon>Pseudomonadati</taxon>
        <taxon>Bacteroidota</taxon>
        <taxon>Cytophagia</taxon>
        <taxon>Cytophagales</taxon>
        <taxon>Hymenobacteraceae</taxon>
        <taxon>Pontibacter</taxon>
    </lineage>
</organism>
<evidence type="ECO:0000256" key="3">
    <source>
        <dbReference type="ARBA" id="ARBA00022475"/>
    </source>
</evidence>
<comment type="subcellular location">
    <subcellularLocation>
        <location evidence="1 10">Cell membrane</location>
        <topology evidence="1 10">Multi-pass membrane protein</topology>
    </subcellularLocation>
</comment>
<dbReference type="Pfam" id="PF21760">
    <property type="entry name" value="SecD_1st"/>
    <property type="match status" value="1"/>
</dbReference>
<dbReference type="Gene3D" id="3.30.1360.200">
    <property type="match status" value="1"/>
</dbReference>
<dbReference type="SUPFAM" id="SSF82866">
    <property type="entry name" value="Multidrug efflux transporter AcrB transmembrane domain"/>
    <property type="match status" value="2"/>
</dbReference>
<feature type="transmembrane region" description="Helical" evidence="10">
    <location>
        <begin position="923"/>
        <end position="950"/>
    </location>
</feature>
<dbReference type="InterPro" id="IPR022646">
    <property type="entry name" value="SecD/SecF_CS"/>
</dbReference>
<feature type="transmembrane region" description="Helical" evidence="10">
    <location>
        <begin position="882"/>
        <end position="902"/>
    </location>
</feature>
<evidence type="ECO:0000256" key="2">
    <source>
        <dbReference type="ARBA" id="ARBA00022448"/>
    </source>
</evidence>
<comment type="caution">
    <text evidence="13">The sequence shown here is derived from an EMBL/GenBank/DDBJ whole genome shotgun (WGS) entry which is preliminary data.</text>
</comment>
<comment type="similarity">
    <text evidence="11">Belongs to the SecD/SecF family. SecF subfamily.</text>
</comment>
<dbReference type="InterPro" id="IPR022645">
    <property type="entry name" value="SecD/SecF_bac"/>
</dbReference>
<sequence>MRNKTFIIVLTVIVSALCLYYLSFSFVAGNIQNKAEAYATDAQGNVDLAKKQSYLDSMWKEPVYMGMTYQEVKENELGLGLDLRGGMHVVLEVSPVEIIRSMSGNSKDPSFLKALERAQELQKNSQERFTTLFGEAYREVEPNGRLSRIFSNTANRGKISYESTNDQVIEVIEAEVEDAIDRSFNILRTRIDRFGVNQPNIQRLKGTGRIQIELPGIDNPDRVRKLLQGMANLEFWEVWSPQEFTPYFMQVGQYLDEQQKAGKLNITNNTTATAGNATGNKATVADASQDVLAQAAANDSVATDSTAIAAAPTTDSAATAALDSLNNPQTGVLASLFTQMPGGIGANVRDTARINDLFNRAEVRSILPPNMKFAWGVKPIAGDNRQEFVEFYAIKKGRDGKAPMTGEAINDARQDFDQAGRPEINMSMNPTGSKKWARLTGDNIGRQVAIVLDNYVYSAPVVQGEITGGNSSISGNFTIEEAQDLANILKAGKMPAPTRIVEEAIVGPSLGQEAINQGLISTIAGFVIVVIFMIAYYSRGGFIADLALLFNVFFILGVLAQFGAALTLPGIAGIVLTLGMAVDANVLIFERMREESRKGLSMRETISAGYDKAFWTIFDANVTTFIVGFILYFFGSGPVKGFAITLMIGIVTSFFTSVFISRLFVEGTFKKGGKLSFSTSLADKMFRNITFDVMKYRKPAYAFSLFILVFGIVAMFIKGPNLGVDFRGGRSYVVEFDQAVPASEVRSNLLDEFQEAGTEVKTFGASNRVKVITSWMADDESIEADEQVVTALEQGLQQYSNLNPEILSSSKVGATMADDIQNTALVAVLLALVGIFLYVMLRFNKWQFSLGGVVALLHDALMIIAVFSILNLFGVSYEMDQVFIAAVLTIIGFSINDTVVIFDRVREYLNDNPSKGIREVVNPALISTFSRTIITSLTLFLVVVVLFIFGGEVLRSFSLAMIIGVLFGTYSSLFIATPIVVDTTKEKRTQPAPQVQQVR</sequence>
<dbReference type="Pfam" id="PF07549">
    <property type="entry name" value="Sec_GG"/>
    <property type="match status" value="2"/>
</dbReference>
<evidence type="ECO:0000256" key="9">
    <source>
        <dbReference type="ARBA" id="ARBA00023136"/>
    </source>
</evidence>
<feature type="domain" description="SSD" evidence="12">
    <location>
        <begin position="852"/>
        <end position="982"/>
    </location>
</feature>
<dbReference type="PROSITE" id="PS50156">
    <property type="entry name" value="SSD"/>
    <property type="match status" value="1"/>
</dbReference>
<keyword evidence="4" id="KW-0997">Cell inner membrane</keyword>
<dbReference type="InterPro" id="IPR022813">
    <property type="entry name" value="SecD/SecF_arch_bac"/>
</dbReference>
<evidence type="ECO:0000256" key="7">
    <source>
        <dbReference type="ARBA" id="ARBA00022989"/>
    </source>
</evidence>